<reference evidence="8" key="1">
    <citation type="journal article" date="2019" name="Int. J. Syst. Evol. Microbiol.">
        <title>The Global Catalogue of Microorganisms (GCM) 10K type strain sequencing project: providing services to taxonomists for standard genome sequencing and annotation.</title>
        <authorList>
            <consortium name="The Broad Institute Genomics Platform"/>
            <consortium name="The Broad Institute Genome Sequencing Center for Infectious Disease"/>
            <person name="Wu L."/>
            <person name="Ma J."/>
        </authorList>
    </citation>
    <scope>NUCLEOTIDE SEQUENCE [LARGE SCALE GENOMIC DNA]</scope>
    <source>
        <strain evidence="8">JCM 16949</strain>
    </source>
</reference>
<comment type="similarity">
    <text evidence="2 6">Belongs to the 4-toluene sulfonate uptake permease (TSUP) (TC 2.A.102) family.</text>
</comment>
<keyword evidence="8" id="KW-1185">Reference proteome</keyword>
<accession>A0ABP7FI11</accession>
<dbReference type="InterPro" id="IPR051598">
    <property type="entry name" value="TSUP/Inactive_protease-like"/>
</dbReference>
<name>A0ABP7FI11_9MICO</name>
<feature type="transmembrane region" description="Helical" evidence="6">
    <location>
        <begin position="130"/>
        <end position="146"/>
    </location>
</feature>
<dbReference type="Pfam" id="PF01925">
    <property type="entry name" value="TauE"/>
    <property type="match status" value="1"/>
</dbReference>
<dbReference type="InterPro" id="IPR002781">
    <property type="entry name" value="TM_pro_TauE-like"/>
</dbReference>
<keyword evidence="5 6" id="KW-0472">Membrane</keyword>
<feature type="transmembrane region" description="Helical" evidence="6">
    <location>
        <begin position="103"/>
        <end position="124"/>
    </location>
</feature>
<gene>
    <name evidence="7" type="ORF">GCM10022239_13380</name>
</gene>
<evidence type="ECO:0000256" key="2">
    <source>
        <dbReference type="ARBA" id="ARBA00009142"/>
    </source>
</evidence>
<dbReference type="PANTHER" id="PTHR43701">
    <property type="entry name" value="MEMBRANE TRANSPORTER PROTEIN MJ0441-RELATED"/>
    <property type="match status" value="1"/>
</dbReference>
<evidence type="ECO:0000256" key="5">
    <source>
        <dbReference type="ARBA" id="ARBA00023136"/>
    </source>
</evidence>
<keyword evidence="6" id="KW-1003">Cell membrane</keyword>
<dbReference type="EMBL" id="BAABAE010000003">
    <property type="protein sequence ID" value="GAA3739158.1"/>
    <property type="molecule type" value="Genomic_DNA"/>
</dbReference>
<evidence type="ECO:0000256" key="4">
    <source>
        <dbReference type="ARBA" id="ARBA00022989"/>
    </source>
</evidence>
<evidence type="ECO:0000313" key="8">
    <source>
        <dbReference type="Proteomes" id="UP001501004"/>
    </source>
</evidence>
<protein>
    <recommendedName>
        <fullName evidence="6">Probable membrane transporter protein</fullName>
    </recommendedName>
</protein>
<keyword evidence="4 6" id="KW-1133">Transmembrane helix</keyword>
<keyword evidence="3 6" id="KW-0812">Transmembrane</keyword>
<feature type="transmembrane region" description="Helical" evidence="6">
    <location>
        <begin position="12"/>
        <end position="44"/>
    </location>
</feature>
<evidence type="ECO:0000256" key="6">
    <source>
        <dbReference type="RuleBase" id="RU363041"/>
    </source>
</evidence>
<dbReference type="PANTHER" id="PTHR43701:SF2">
    <property type="entry name" value="MEMBRANE TRANSPORTER PROTEIN YJNA-RELATED"/>
    <property type="match status" value="1"/>
</dbReference>
<evidence type="ECO:0000256" key="3">
    <source>
        <dbReference type="ARBA" id="ARBA00022692"/>
    </source>
</evidence>
<feature type="transmembrane region" description="Helical" evidence="6">
    <location>
        <begin position="153"/>
        <end position="173"/>
    </location>
</feature>
<feature type="transmembrane region" description="Helical" evidence="6">
    <location>
        <begin position="51"/>
        <end position="69"/>
    </location>
</feature>
<feature type="transmembrane region" description="Helical" evidence="6">
    <location>
        <begin position="234"/>
        <end position="253"/>
    </location>
</feature>
<comment type="caution">
    <text evidence="7">The sequence shown here is derived from an EMBL/GenBank/DDBJ whole genome shotgun (WGS) entry which is preliminary data.</text>
</comment>
<sequence length="268" mass="27320">MTLNRGRMLRLAAIGLVVGFFSGLFGVGGGIVLVPLLIVVVGFAQRRASGTSLAAVLPTAIAGMIAYAAHGSVDWIAGGLLAAGAIVGSLLGTWLLHHTRQKILRWIFVAFLLVVAVRMLFLVPDRSVDLAFNPWVIAGLVALGLVTGTLSGLLGIGGGVFIVPALMLVFGVGDLVAKGTSLLMMIPTAITGTIANARRGHTDLTAAAVIGCLSVPASIGGAALAWAVPPALGSILFALLLVYCAVQLAWNALSQPRPGPTEQPAPPA</sequence>
<feature type="transmembrane region" description="Helical" evidence="6">
    <location>
        <begin position="204"/>
        <end position="228"/>
    </location>
</feature>
<proteinExistence type="inferred from homology"/>
<comment type="subcellular location">
    <subcellularLocation>
        <location evidence="6">Cell membrane</location>
        <topology evidence="6">Multi-pass membrane protein</topology>
    </subcellularLocation>
    <subcellularLocation>
        <location evidence="1">Membrane</location>
        <topology evidence="1">Multi-pass membrane protein</topology>
    </subcellularLocation>
</comment>
<evidence type="ECO:0000313" key="7">
    <source>
        <dbReference type="EMBL" id="GAA3739158.1"/>
    </source>
</evidence>
<evidence type="ECO:0000256" key="1">
    <source>
        <dbReference type="ARBA" id="ARBA00004141"/>
    </source>
</evidence>
<feature type="transmembrane region" description="Helical" evidence="6">
    <location>
        <begin position="75"/>
        <end position="96"/>
    </location>
</feature>
<dbReference type="Proteomes" id="UP001501004">
    <property type="component" value="Unassembled WGS sequence"/>
</dbReference>
<dbReference type="RefSeq" id="WP_344755008.1">
    <property type="nucleotide sequence ID" value="NZ_BAABAE010000003.1"/>
</dbReference>
<organism evidence="7 8">
    <name type="scientific">Leifsonella bigeumensis</name>
    <dbReference type="NCBI Taxonomy" id="433643"/>
    <lineage>
        <taxon>Bacteria</taxon>
        <taxon>Bacillati</taxon>
        <taxon>Actinomycetota</taxon>
        <taxon>Actinomycetes</taxon>
        <taxon>Micrococcales</taxon>
        <taxon>Microbacteriaceae</taxon>
        <taxon>Leifsonella</taxon>
    </lineage>
</organism>